<evidence type="ECO:0000256" key="4">
    <source>
        <dbReference type="ARBA" id="ARBA00022692"/>
    </source>
</evidence>
<feature type="transmembrane region" description="Helical" evidence="9">
    <location>
        <begin position="284"/>
        <end position="302"/>
    </location>
</feature>
<dbReference type="PANTHER" id="PTHR41394">
    <property type="entry name" value="MAGNESIUM TRANSPORTER MGTE"/>
    <property type="match status" value="1"/>
</dbReference>
<accession>A0A8J2SMG8</accession>
<dbReference type="AlphaFoldDB" id="A0A8J2SMG8"/>
<dbReference type="Proteomes" id="UP000789595">
    <property type="component" value="Unassembled WGS sequence"/>
</dbReference>
<dbReference type="PROSITE" id="PS51371">
    <property type="entry name" value="CBS"/>
    <property type="match status" value="1"/>
</dbReference>
<keyword evidence="5" id="KW-0460">Magnesium</keyword>
<dbReference type="InterPro" id="IPR046342">
    <property type="entry name" value="CBS_dom_sf"/>
</dbReference>
<feature type="transmembrane region" description="Helical" evidence="9">
    <location>
        <begin position="314"/>
        <end position="337"/>
    </location>
</feature>
<keyword evidence="12" id="KW-1185">Reference proteome</keyword>
<evidence type="ECO:0000256" key="8">
    <source>
        <dbReference type="PROSITE-ProRule" id="PRU00703"/>
    </source>
</evidence>
<evidence type="ECO:0000256" key="6">
    <source>
        <dbReference type="ARBA" id="ARBA00022989"/>
    </source>
</evidence>
<keyword evidence="3" id="KW-0813">Transport</keyword>
<evidence type="ECO:0000256" key="9">
    <source>
        <dbReference type="SAM" id="Phobius"/>
    </source>
</evidence>
<evidence type="ECO:0000259" key="10">
    <source>
        <dbReference type="PROSITE" id="PS51371"/>
    </source>
</evidence>
<name>A0A8J2SMG8_9STRA</name>
<sequence>MPAKGRRRRAIACLAAAAPTTKALRLGGLRRPRPPPSIPRAGAETVAEHIAEDPRHTEAMREEVVVSSAMTARECVRRVREAPASWGRSGRVWVNGQDGRFAGYVGASQLLLAEPDASLAFLAKPPEAVLRADEDLDDALARVVNRGGSGALPVVDSNGALVGALAPGEVMVELEQAVTEDVARYAATGAGESYFGSRIQDLVCARGAWLAALLVLQSASSVVLGKFEGLLQRHLALALFLTMLTGTAGNAGNQTSALVIRGLATGEIRAGRDWRRVLWRETRVALPLSIALGLAAFGRVVAAVPGRMAVRTAGVVAFATTSTILAAILVGVGAPLLLDAVGVDPCNCASPALATAVDLLGVVFLCVTGQRFLK</sequence>
<comment type="caution">
    <text evidence="11">The sequence shown here is derived from an EMBL/GenBank/DDBJ whole genome shotgun (WGS) entry which is preliminary data.</text>
</comment>
<dbReference type="InterPro" id="IPR006667">
    <property type="entry name" value="SLC41_membr_dom"/>
</dbReference>
<keyword evidence="4 9" id="KW-0812">Transmembrane</keyword>
<dbReference type="GO" id="GO:0008324">
    <property type="term" value="F:monoatomic cation transmembrane transporter activity"/>
    <property type="evidence" value="ECO:0007669"/>
    <property type="project" value="InterPro"/>
</dbReference>
<dbReference type="Gene3D" id="3.10.580.10">
    <property type="entry name" value="CBS-domain"/>
    <property type="match status" value="1"/>
</dbReference>
<gene>
    <name evidence="11" type="ORF">PECAL_4P25440</name>
</gene>
<dbReference type="EMBL" id="CAKKNE010000004">
    <property type="protein sequence ID" value="CAH0375218.1"/>
    <property type="molecule type" value="Genomic_DNA"/>
</dbReference>
<keyword evidence="8" id="KW-0129">CBS domain</keyword>
<dbReference type="GO" id="GO:0016020">
    <property type="term" value="C:membrane"/>
    <property type="evidence" value="ECO:0007669"/>
    <property type="project" value="UniProtKB-SubCell"/>
</dbReference>
<feature type="transmembrane region" description="Helical" evidence="9">
    <location>
        <begin position="349"/>
        <end position="368"/>
    </location>
</feature>
<dbReference type="Gene3D" id="1.10.357.20">
    <property type="entry name" value="SLC41 divalent cation transporters, integral membrane domain"/>
    <property type="match status" value="1"/>
</dbReference>
<dbReference type="SUPFAM" id="SSF54631">
    <property type="entry name" value="CBS-domain pair"/>
    <property type="match status" value="1"/>
</dbReference>
<dbReference type="PANTHER" id="PTHR41394:SF5">
    <property type="entry name" value="SLC41A_MGTE INTEGRAL MEMBRANE DOMAIN-CONTAINING PROTEIN"/>
    <property type="match status" value="1"/>
</dbReference>
<feature type="domain" description="CBS" evidence="10">
    <location>
        <begin position="123"/>
        <end position="180"/>
    </location>
</feature>
<keyword evidence="6 9" id="KW-1133">Transmembrane helix</keyword>
<evidence type="ECO:0000313" key="11">
    <source>
        <dbReference type="EMBL" id="CAH0375218.1"/>
    </source>
</evidence>
<dbReference type="Pfam" id="PF00571">
    <property type="entry name" value="CBS"/>
    <property type="match status" value="1"/>
</dbReference>
<dbReference type="InterPro" id="IPR036739">
    <property type="entry name" value="SLC41_membr_dom_sf"/>
</dbReference>
<comment type="similarity">
    <text evidence="2">Belongs to the SLC41A transporter family.</text>
</comment>
<protein>
    <recommendedName>
        <fullName evidence="10">CBS domain-containing protein</fullName>
    </recommendedName>
</protein>
<dbReference type="Pfam" id="PF01769">
    <property type="entry name" value="MgtE"/>
    <property type="match status" value="1"/>
</dbReference>
<evidence type="ECO:0000256" key="3">
    <source>
        <dbReference type="ARBA" id="ARBA00022448"/>
    </source>
</evidence>
<evidence type="ECO:0000256" key="7">
    <source>
        <dbReference type="ARBA" id="ARBA00023136"/>
    </source>
</evidence>
<dbReference type="SUPFAM" id="SSF161093">
    <property type="entry name" value="MgtE membrane domain-like"/>
    <property type="match status" value="1"/>
</dbReference>
<evidence type="ECO:0000256" key="5">
    <source>
        <dbReference type="ARBA" id="ARBA00022842"/>
    </source>
</evidence>
<dbReference type="OrthoDB" id="48232at2759"/>
<evidence type="ECO:0000256" key="2">
    <source>
        <dbReference type="ARBA" id="ARBA00009749"/>
    </source>
</evidence>
<comment type="subcellular location">
    <subcellularLocation>
        <location evidence="1">Membrane</location>
        <topology evidence="1">Multi-pass membrane protein</topology>
    </subcellularLocation>
</comment>
<evidence type="ECO:0000313" key="12">
    <source>
        <dbReference type="Proteomes" id="UP000789595"/>
    </source>
</evidence>
<reference evidence="11" key="1">
    <citation type="submission" date="2021-11" db="EMBL/GenBank/DDBJ databases">
        <authorList>
            <consortium name="Genoscope - CEA"/>
            <person name="William W."/>
        </authorList>
    </citation>
    <scope>NUCLEOTIDE SEQUENCE</scope>
</reference>
<keyword evidence="7 9" id="KW-0472">Membrane</keyword>
<evidence type="ECO:0000256" key="1">
    <source>
        <dbReference type="ARBA" id="ARBA00004141"/>
    </source>
</evidence>
<organism evidence="11 12">
    <name type="scientific">Pelagomonas calceolata</name>
    <dbReference type="NCBI Taxonomy" id="35677"/>
    <lineage>
        <taxon>Eukaryota</taxon>
        <taxon>Sar</taxon>
        <taxon>Stramenopiles</taxon>
        <taxon>Ochrophyta</taxon>
        <taxon>Pelagophyceae</taxon>
        <taxon>Pelagomonadales</taxon>
        <taxon>Pelagomonadaceae</taxon>
        <taxon>Pelagomonas</taxon>
    </lineage>
</organism>
<dbReference type="InterPro" id="IPR000644">
    <property type="entry name" value="CBS_dom"/>
</dbReference>
<proteinExistence type="inferred from homology"/>